<evidence type="ECO:0000313" key="7">
    <source>
        <dbReference type="Proteomes" id="UP000245670"/>
    </source>
</evidence>
<evidence type="ECO:0000259" key="4">
    <source>
        <dbReference type="Pfam" id="PF00027"/>
    </source>
</evidence>
<dbReference type="Pfam" id="PF13545">
    <property type="entry name" value="HTH_Crp_2"/>
    <property type="match status" value="1"/>
</dbReference>
<dbReference type="SUPFAM" id="SSF46785">
    <property type="entry name" value="Winged helix' DNA-binding domain"/>
    <property type="match status" value="1"/>
</dbReference>
<dbReference type="Gene3D" id="1.10.10.10">
    <property type="entry name" value="Winged helix-like DNA-binding domain superfamily/Winged helix DNA-binding domain"/>
    <property type="match status" value="1"/>
</dbReference>
<dbReference type="InterPro" id="IPR036388">
    <property type="entry name" value="WH-like_DNA-bd_sf"/>
</dbReference>
<keyword evidence="2" id="KW-0238">DNA-binding</keyword>
<dbReference type="AlphaFoldDB" id="A0A2U2JBA8"/>
<feature type="domain" description="Cyclic nucleotide-binding" evidence="4">
    <location>
        <begin position="31"/>
        <end position="113"/>
    </location>
</feature>
<reference evidence="6 7" key="1">
    <citation type="submission" date="2018-05" db="EMBL/GenBank/DDBJ databases">
        <title>Polaribacter aquimarinus sp. nov., isolated from sediment in a sediment of sea.</title>
        <authorList>
            <person name="Lu D."/>
        </authorList>
    </citation>
    <scope>NUCLEOTIDE SEQUENCE [LARGE SCALE GENOMIC DNA]</scope>
    <source>
        <strain evidence="6 7">ZY113</strain>
    </source>
</reference>
<evidence type="ECO:0000256" key="1">
    <source>
        <dbReference type="ARBA" id="ARBA00023015"/>
    </source>
</evidence>
<organism evidence="6 7">
    <name type="scientific">Polaribacter aquimarinus</name>
    <dbReference type="NCBI Taxonomy" id="2100726"/>
    <lineage>
        <taxon>Bacteria</taxon>
        <taxon>Pseudomonadati</taxon>
        <taxon>Bacteroidota</taxon>
        <taxon>Flavobacteriia</taxon>
        <taxon>Flavobacteriales</taxon>
        <taxon>Flavobacteriaceae</taxon>
    </lineage>
</organism>
<evidence type="ECO:0000313" key="6">
    <source>
        <dbReference type="EMBL" id="PWG05629.1"/>
    </source>
</evidence>
<dbReference type="OrthoDB" id="9776746at2"/>
<dbReference type="GO" id="GO:0003677">
    <property type="term" value="F:DNA binding"/>
    <property type="evidence" value="ECO:0007669"/>
    <property type="project" value="UniProtKB-KW"/>
</dbReference>
<dbReference type="Gene3D" id="2.60.120.10">
    <property type="entry name" value="Jelly Rolls"/>
    <property type="match status" value="1"/>
</dbReference>
<evidence type="ECO:0000256" key="3">
    <source>
        <dbReference type="ARBA" id="ARBA00023163"/>
    </source>
</evidence>
<dbReference type="InterPro" id="IPR012318">
    <property type="entry name" value="HTH_CRP"/>
</dbReference>
<dbReference type="InterPro" id="IPR036390">
    <property type="entry name" value="WH_DNA-bd_sf"/>
</dbReference>
<name>A0A2U2JBA8_9FLAO</name>
<evidence type="ECO:0000256" key="2">
    <source>
        <dbReference type="ARBA" id="ARBA00023125"/>
    </source>
</evidence>
<dbReference type="Proteomes" id="UP000245670">
    <property type="component" value="Unassembled WGS sequence"/>
</dbReference>
<dbReference type="EMBL" id="QFFG01000002">
    <property type="protein sequence ID" value="PWG05629.1"/>
    <property type="molecule type" value="Genomic_DNA"/>
</dbReference>
<dbReference type="InterPro" id="IPR000595">
    <property type="entry name" value="cNMP-bd_dom"/>
</dbReference>
<dbReference type="GO" id="GO:0005829">
    <property type="term" value="C:cytosol"/>
    <property type="evidence" value="ECO:0007669"/>
    <property type="project" value="TreeGrafter"/>
</dbReference>
<dbReference type="PANTHER" id="PTHR24567:SF26">
    <property type="entry name" value="REGULATORY PROTEIN YEIL"/>
    <property type="match status" value="1"/>
</dbReference>
<feature type="domain" description="HTH crp-type" evidence="5">
    <location>
        <begin position="153"/>
        <end position="212"/>
    </location>
</feature>
<dbReference type="GO" id="GO:0003700">
    <property type="term" value="F:DNA-binding transcription factor activity"/>
    <property type="evidence" value="ECO:0007669"/>
    <property type="project" value="TreeGrafter"/>
</dbReference>
<keyword evidence="7" id="KW-1185">Reference proteome</keyword>
<dbReference type="InterPro" id="IPR050397">
    <property type="entry name" value="Env_Response_Regulators"/>
</dbReference>
<sequence>MSNIKNNLQVNFGYLFENKLIAEINEIGTYKTIKKDEAIIEIGNYIKFMPLLLDGAIKILREDKNGEELVLYYLEKGDTCAMTLSCCLGETRSKIRAVAETDVNLIMIPKEKMGVWLGKYNSWQAFILQSYHNRMDELLEAVDTIAFLKMDERLFKYLKDKAMVNHDDVISITHQEISEDLHTSRVVISRLLKKLENEQKIQLFRNSIKVLEL</sequence>
<dbReference type="RefSeq" id="WP_109403963.1">
    <property type="nucleotide sequence ID" value="NZ_QFFG01000002.1"/>
</dbReference>
<dbReference type="CDD" id="cd00038">
    <property type="entry name" value="CAP_ED"/>
    <property type="match status" value="1"/>
</dbReference>
<gene>
    <name evidence="6" type="ORF">DIS07_04070</name>
</gene>
<dbReference type="InterPro" id="IPR014710">
    <property type="entry name" value="RmlC-like_jellyroll"/>
</dbReference>
<evidence type="ECO:0000259" key="5">
    <source>
        <dbReference type="Pfam" id="PF13545"/>
    </source>
</evidence>
<dbReference type="SUPFAM" id="SSF51206">
    <property type="entry name" value="cAMP-binding domain-like"/>
    <property type="match status" value="1"/>
</dbReference>
<keyword evidence="1" id="KW-0805">Transcription regulation</keyword>
<proteinExistence type="predicted"/>
<comment type="caution">
    <text evidence="6">The sequence shown here is derived from an EMBL/GenBank/DDBJ whole genome shotgun (WGS) entry which is preliminary data.</text>
</comment>
<accession>A0A2U2JBA8</accession>
<dbReference type="Pfam" id="PF00027">
    <property type="entry name" value="cNMP_binding"/>
    <property type="match status" value="1"/>
</dbReference>
<keyword evidence="3" id="KW-0804">Transcription</keyword>
<dbReference type="PANTHER" id="PTHR24567">
    <property type="entry name" value="CRP FAMILY TRANSCRIPTIONAL REGULATORY PROTEIN"/>
    <property type="match status" value="1"/>
</dbReference>
<dbReference type="InterPro" id="IPR018490">
    <property type="entry name" value="cNMP-bd_dom_sf"/>
</dbReference>
<protein>
    <submittedName>
        <fullName evidence="6">Crp/Fnr family transcriptional regulator</fullName>
    </submittedName>
</protein>